<protein>
    <submittedName>
        <fullName evidence="2">Uncharacterized protein</fullName>
    </submittedName>
</protein>
<accession>Q6FKU6</accession>
<dbReference type="KEGG" id="cgr:2890623"/>
<reference evidence="2 3" key="1">
    <citation type="journal article" date="2004" name="Nature">
        <title>Genome evolution in yeasts.</title>
        <authorList>
            <consortium name="Genolevures"/>
            <person name="Dujon B."/>
            <person name="Sherman D."/>
            <person name="Fischer G."/>
            <person name="Durrens P."/>
            <person name="Casaregola S."/>
            <person name="Lafontaine I."/>
            <person name="de Montigny J."/>
            <person name="Marck C."/>
            <person name="Neuveglise C."/>
            <person name="Talla E."/>
            <person name="Goffard N."/>
            <person name="Frangeul L."/>
            <person name="Aigle M."/>
            <person name="Anthouard V."/>
            <person name="Babour A."/>
            <person name="Barbe V."/>
            <person name="Barnay S."/>
            <person name="Blanchin S."/>
            <person name="Beckerich J.M."/>
            <person name="Beyne E."/>
            <person name="Bleykasten C."/>
            <person name="Boisrame A."/>
            <person name="Boyer J."/>
            <person name="Cattolico L."/>
            <person name="Confanioleri F."/>
            <person name="de Daruvar A."/>
            <person name="Despons L."/>
            <person name="Fabre E."/>
            <person name="Fairhead C."/>
            <person name="Ferry-Dumazet H."/>
            <person name="Groppi A."/>
            <person name="Hantraye F."/>
            <person name="Hennequin C."/>
            <person name="Jauniaux N."/>
            <person name="Joyet P."/>
            <person name="Kachouri R."/>
            <person name="Kerrest A."/>
            <person name="Koszul R."/>
            <person name="Lemaire M."/>
            <person name="Lesur I."/>
            <person name="Ma L."/>
            <person name="Muller H."/>
            <person name="Nicaud J.M."/>
            <person name="Nikolski M."/>
            <person name="Oztas S."/>
            <person name="Ozier-Kalogeropoulos O."/>
            <person name="Pellenz S."/>
            <person name="Potier S."/>
            <person name="Richard G.F."/>
            <person name="Straub M.L."/>
            <person name="Suleau A."/>
            <person name="Swennene D."/>
            <person name="Tekaia F."/>
            <person name="Wesolowski-Louvel M."/>
            <person name="Westhof E."/>
            <person name="Wirth B."/>
            <person name="Zeniou-Meyer M."/>
            <person name="Zivanovic I."/>
            <person name="Bolotin-Fukuhara M."/>
            <person name="Thierry A."/>
            <person name="Bouchier C."/>
            <person name="Caudron B."/>
            <person name="Scarpelli C."/>
            <person name="Gaillardin C."/>
            <person name="Weissenbach J."/>
            <person name="Wincker P."/>
            <person name="Souciet J.L."/>
        </authorList>
    </citation>
    <scope>NUCLEOTIDE SEQUENCE [LARGE SCALE GENOMIC DNA]</scope>
    <source>
        <strain evidence="3">ATCC 2001 / BCRC 20586 / JCM 3761 / NBRC 0622 / NRRL Y-65 / CBS 138</strain>
    </source>
</reference>
<dbReference type="HOGENOM" id="CLU_2704572_0_0_1"/>
<evidence type="ECO:0000313" key="1">
    <source>
        <dbReference type="CGD" id="CAL0136164"/>
    </source>
</evidence>
<keyword evidence="3" id="KW-1185">Reference proteome</keyword>
<organism evidence="2 3">
    <name type="scientific">Candida glabrata (strain ATCC 2001 / BCRC 20586 / JCM 3761 / NBRC 0622 / NRRL Y-65 / CBS 138)</name>
    <name type="common">Yeast</name>
    <name type="synonym">Nakaseomyces glabratus</name>
    <dbReference type="NCBI Taxonomy" id="284593"/>
    <lineage>
        <taxon>Eukaryota</taxon>
        <taxon>Fungi</taxon>
        <taxon>Dikarya</taxon>
        <taxon>Ascomycota</taxon>
        <taxon>Saccharomycotina</taxon>
        <taxon>Saccharomycetes</taxon>
        <taxon>Saccharomycetales</taxon>
        <taxon>Saccharomycetaceae</taxon>
        <taxon>Nakaseomyces</taxon>
    </lineage>
</organism>
<gene>
    <name evidence="1 2" type="ordered locus">CAGL0L08536g</name>
</gene>
<dbReference type="AlphaFoldDB" id="Q6FKU6"/>
<dbReference type="RefSeq" id="XP_449148.1">
    <property type="nucleotide sequence ID" value="XM_449148.1"/>
</dbReference>
<evidence type="ECO:0000313" key="2">
    <source>
        <dbReference type="EMBL" id="CAG62118.1"/>
    </source>
</evidence>
<dbReference type="VEuPathDB" id="FungiDB:CAGL0L08536g"/>
<name>Q6FKU6_CANGA</name>
<sequence>MKIPYRYLRFLKHTPIRGGTQLDLIEMSTVELLVFTMLSRVVNISIVRFSKNWSNRVRTGFTSLAAPIARIYT</sequence>
<dbReference type="EMBL" id="CR380958">
    <property type="protein sequence ID" value="CAG62118.1"/>
    <property type="molecule type" value="Genomic_DNA"/>
</dbReference>
<evidence type="ECO:0000313" key="3">
    <source>
        <dbReference type="Proteomes" id="UP000002428"/>
    </source>
</evidence>
<dbReference type="InParanoid" id="Q6FKU6"/>
<dbReference type="Proteomes" id="UP000002428">
    <property type="component" value="Chromosome L"/>
</dbReference>
<proteinExistence type="predicted"/>
<dbReference type="CGD" id="CAL0136164">
    <property type="gene designation" value="CAGL0L08536g"/>
</dbReference>